<gene>
    <name evidence="2" type="ORF">IscW_ISCW021941</name>
</gene>
<dbReference type="VEuPathDB" id="VectorBase:ISCW021941"/>
<reference evidence="2 4" key="1">
    <citation type="submission" date="2008-03" db="EMBL/GenBank/DDBJ databases">
        <title>Annotation of Ixodes scapularis.</title>
        <authorList>
            <consortium name="Ixodes scapularis Genome Project Consortium"/>
            <person name="Caler E."/>
            <person name="Hannick L.I."/>
            <person name="Bidwell S."/>
            <person name="Joardar V."/>
            <person name="Thiagarajan M."/>
            <person name="Amedeo P."/>
            <person name="Galinsky K.J."/>
            <person name="Schobel S."/>
            <person name="Inman J."/>
            <person name="Hostetler J."/>
            <person name="Miller J."/>
            <person name="Hammond M."/>
            <person name="Megy K."/>
            <person name="Lawson D."/>
            <person name="Kodira C."/>
            <person name="Sutton G."/>
            <person name="Meyer J."/>
            <person name="Hill C.A."/>
            <person name="Birren B."/>
            <person name="Nene V."/>
            <person name="Collins F."/>
            <person name="Alarcon-Chaidez F."/>
            <person name="Wikel S."/>
            <person name="Strausberg R."/>
        </authorList>
    </citation>
    <scope>NUCLEOTIDE SEQUENCE [LARGE SCALE GENOMIC DNA]</scope>
    <source>
        <strain evidence="4">Wikel</strain>
        <strain evidence="2">Wikel colony</strain>
    </source>
</reference>
<keyword evidence="1" id="KW-0732">Signal</keyword>
<dbReference type="Proteomes" id="UP000001555">
    <property type="component" value="Unassembled WGS sequence"/>
</dbReference>
<organism>
    <name type="scientific">Ixodes scapularis</name>
    <name type="common">Black-legged tick</name>
    <name type="synonym">Deer tick</name>
    <dbReference type="NCBI Taxonomy" id="6945"/>
    <lineage>
        <taxon>Eukaryota</taxon>
        <taxon>Metazoa</taxon>
        <taxon>Ecdysozoa</taxon>
        <taxon>Arthropoda</taxon>
        <taxon>Chelicerata</taxon>
        <taxon>Arachnida</taxon>
        <taxon>Acari</taxon>
        <taxon>Parasitiformes</taxon>
        <taxon>Ixodida</taxon>
        <taxon>Ixodoidea</taxon>
        <taxon>Ixodidae</taxon>
        <taxon>Ixodinae</taxon>
        <taxon>Ixodes</taxon>
    </lineage>
</organism>
<name>B7QG99_IXOSC</name>
<evidence type="ECO:0000256" key="1">
    <source>
        <dbReference type="SAM" id="SignalP"/>
    </source>
</evidence>
<dbReference type="InParanoid" id="B7QG99"/>
<feature type="chain" id="PRO_5014568324" description="Secreted protein" evidence="1">
    <location>
        <begin position="24"/>
        <end position="121"/>
    </location>
</feature>
<accession>B7QG99</accession>
<dbReference type="EMBL" id="DS930038">
    <property type="protein sequence ID" value="EEC17871.1"/>
    <property type="molecule type" value="Genomic_DNA"/>
</dbReference>
<sequence length="121" mass="13452">MFCLSFPFFSFFHLFVPLRASFAMCPHPRGTGGGVANSVISGDGDVNCSLRLQLFEQTIVSLGHCSLLWSSMSNPGPYPEICVCFSFCSSSVFPRNTGSICYAVKFFCFYCQMQKKRHISS</sequence>
<dbReference type="AlphaFoldDB" id="B7QG99"/>
<dbReference type="PaxDb" id="6945-B7QG99"/>
<protein>
    <recommendedName>
        <fullName evidence="5">Secreted protein</fullName>
    </recommendedName>
</protein>
<dbReference type="EMBL" id="ABJB011002344">
    <property type="status" value="NOT_ANNOTATED_CDS"/>
    <property type="molecule type" value="Genomic_DNA"/>
</dbReference>
<evidence type="ECO:0000313" key="4">
    <source>
        <dbReference type="Proteomes" id="UP000001555"/>
    </source>
</evidence>
<feature type="signal peptide" evidence="1">
    <location>
        <begin position="1"/>
        <end position="23"/>
    </location>
</feature>
<proteinExistence type="predicted"/>
<dbReference type="EnsemblMetazoa" id="ISCW021941-RA">
    <property type="protein sequence ID" value="ISCW021941-PA"/>
    <property type="gene ID" value="ISCW021941"/>
</dbReference>
<reference evidence="3" key="2">
    <citation type="submission" date="2020-05" db="UniProtKB">
        <authorList>
            <consortium name="EnsemblMetazoa"/>
        </authorList>
    </citation>
    <scope>IDENTIFICATION</scope>
    <source>
        <strain evidence="3">wikel</strain>
    </source>
</reference>
<evidence type="ECO:0000313" key="2">
    <source>
        <dbReference type="EMBL" id="EEC17871.1"/>
    </source>
</evidence>
<dbReference type="HOGENOM" id="CLU_2040665_0_0_1"/>
<keyword evidence="4" id="KW-1185">Reference proteome</keyword>
<evidence type="ECO:0008006" key="5">
    <source>
        <dbReference type="Google" id="ProtNLM"/>
    </source>
</evidence>
<evidence type="ECO:0000313" key="3">
    <source>
        <dbReference type="EnsemblMetazoa" id="ISCW021941-PA"/>
    </source>
</evidence>